<evidence type="ECO:0000313" key="2">
    <source>
        <dbReference type="Proteomes" id="UP001055879"/>
    </source>
</evidence>
<gene>
    <name evidence="1" type="ORF">L6452_39693</name>
</gene>
<organism evidence="1 2">
    <name type="scientific">Arctium lappa</name>
    <name type="common">Greater burdock</name>
    <name type="synonym">Lappa major</name>
    <dbReference type="NCBI Taxonomy" id="4217"/>
    <lineage>
        <taxon>Eukaryota</taxon>
        <taxon>Viridiplantae</taxon>
        <taxon>Streptophyta</taxon>
        <taxon>Embryophyta</taxon>
        <taxon>Tracheophyta</taxon>
        <taxon>Spermatophyta</taxon>
        <taxon>Magnoliopsida</taxon>
        <taxon>eudicotyledons</taxon>
        <taxon>Gunneridae</taxon>
        <taxon>Pentapetalae</taxon>
        <taxon>asterids</taxon>
        <taxon>campanulids</taxon>
        <taxon>Asterales</taxon>
        <taxon>Asteraceae</taxon>
        <taxon>Carduoideae</taxon>
        <taxon>Cardueae</taxon>
        <taxon>Arctiinae</taxon>
        <taxon>Arctium</taxon>
    </lineage>
</organism>
<accession>A0ACB8XSZ5</accession>
<name>A0ACB8XSZ5_ARCLA</name>
<dbReference type="EMBL" id="CM042061">
    <property type="protein sequence ID" value="KAI3673570.1"/>
    <property type="molecule type" value="Genomic_DNA"/>
</dbReference>
<evidence type="ECO:0000313" key="1">
    <source>
        <dbReference type="EMBL" id="KAI3673570.1"/>
    </source>
</evidence>
<protein>
    <submittedName>
        <fullName evidence="1">Uncharacterized protein</fullName>
    </submittedName>
</protein>
<reference evidence="1 2" key="2">
    <citation type="journal article" date="2022" name="Mol. Ecol. Resour.">
        <title>The genomes of chicory, endive, great burdock and yacon provide insights into Asteraceae paleo-polyploidization history and plant inulin production.</title>
        <authorList>
            <person name="Fan W."/>
            <person name="Wang S."/>
            <person name="Wang H."/>
            <person name="Wang A."/>
            <person name="Jiang F."/>
            <person name="Liu H."/>
            <person name="Zhao H."/>
            <person name="Xu D."/>
            <person name="Zhang Y."/>
        </authorList>
    </citation>
    <scope>NUCLEOTIDE SEQUENCE [LARGE SCALE GENOMIC DNA]</scope>
    <source>
        <strain evidence="2">cv. Niubang</strain>
    </source>
</reference>
<dbReference type="Proteomes" id="UP001055879">
    <property type="component" value="Linkage Group LG15"/>
</dbReference>
<proteinExistence type="predicted"/>
<keyword evidence="2" id="KW-1185">Reference proteome</keyword>
<comment type="caution">
    <text evidence="1">The sequence shown here is derived from an EMBL/GenBank/DDBJ whole genome shotgun (WGS) entry which is preliminary data.</text>
</comment>
<reference evidence="2" key="1">
    <citation type="journal article" date="2022" name="Mol. Ecol. Resour.">
        <title>The genomes of chicory, endive, great burdock and yacon provide insights into Asteraceae palaeo-polyploidization history and plant inulin production.</title>
        <authorList>
            <person name="Fan W."/>
            <person name="Wang S."/>
            <person name="Wang H."/>
            <person name="Wang A."/>
            <person name="Jiang F."/>
            <person name="Liu H."/>
            <person name="Zhao H."/>
            <person name="Xu D."/>
            <person name="Zhang Y."/>
        </authorList>
    </citation>
    <scope>NUCLEOTIDE SEQUENCE [LARGE SCALE GENOMIC DNA]</scope>
    <source>
        <strain evidence="2">cv. Niubang</strain>
    </source>
</reference>
<sequence>MNPLKMEPEPNGNIEALSITPGGAPKDGLVSAHTIDHDSWRQVGLLLVTGYSCGYILSFSNLMLVPLGWFWGITSLIMVAVFTAYSSWLLAGFHFINGQRFIRYRDLMGSLFGKEMFYLTWVSQILILLLTNMGFILLGGKALKEISLEFCGSTLRLQYLIIITGVAYFVFSILVPTISSMGKWLIVSSVLTFAYITILLVLVIMDGLEPTRLEPNKRLIIGYEIRGTGASKIFNGLCAISAIVTCNAAGIIPEIQSTLRMPAVENMRKALHLQFSVGLAFYYGVSVAGYWAYGSSVSAYLPEDLSGPRWAKILINSIVFIQSIISQHVFIAPVHEALDTKFLKLDKGIHSRENIKRLVSLRAALFTVNTLVAAALPFMGDFVNLIGSFLLIPLTFVFPSMIFIKVKGKTAKMAKVWHWAIIVLFVLLTVATTIAAVRLIVNNIAKYYLFADT</sequence>